<dbReference type="InterPro" id="IPR003594">
    <property type="entry name" value="HATPase_dom"/>
</dbReference>
<dbReference type="CDD" id="cd06225">
    <property type="entry name" value="HAMP"/>
    <property type="match status" value="1"/>
</dbReference>
<dbReference type="GO" id="GO:0016301">
    <property type="term" value="F:kinase activity"/>
    <property type="evidence" value="ECO:0007669"/>
    <property type="project" value="UniProtKB-KW"/>
</dbReference>
<dbReference type="Pfam" id="PF00672">
    <property type="entry name" value="HAMP"/>
    <property type="match status" value="1"/>
</dbReference>
<keyword evidence="3" id="KW-0597">Phosphoprotein</keyword>
<keyword evidence="10" id="KW-1185">Reference proteome</keyword>
<dbReference type="EMBL" id="JACXZA010000003">
    <property type="protein sequence ID" value="MBD3920264.1"/>
    <property type="molecule type" value="Genomic_DNA"/>
</dbReference>
<organism evidence="9 10">
    <name type="scientific">Paenibacillus terricola</name>
    <dbReference type="NCBI Taxonomy" id="2763503"/>
    <lineage>
        <taxon>Bacteria</taxon>
        <taxon>Bacillati</taxon>
        <taxon>Bacillota</taxon>
        <taxon>Bacilli</taxon>
        <taxon>Bacillales</taxon>
        <taxon>Paenibacillaceae</taxon>
        <taxon>Paenibacillus</taxon>
    </lineage>
</organism>
<evidence type="ECO:0000256" key="2">
    <source>
        <dbReference type="ARBA" id="ARBA00022475"/>
    </source>
</evidence>
<dbReference type="Pfam" id="PF06580">
    <property type="entry name" value="His_kinase"/>
    <property type="match status" value="1"/>
</dbReference>
<proteinExistence type="predicted"/>
<evidence type="ECO:0000256" key="6">
    <source>
        <dbReference type="ARBA" id="ARBA00023136"/>
    </source>
</evidence>
<dbReference type="PANTHER" id="PTHR34220">
    <property type="entry name" value="SENSOR HISTIDINE KINASE YPDA"/>
    <property type="match status" value="1"/>
</dbReference>
<evidence type="ECO:0000256" key="7">
    <source>
        <dbReference type="SAM" id="Phobius"/>
    </source>
</evidence>
<keyword evidence="2" id="KW-1003">Cell membrane</keyword>
<comment type="subcellular location">
    <subcellularLocation>
        <location evidence="1">Cell membrane</location>
        <topology evidence="1">Multi-pass membrane protein</topology>
    </subcellularLocation>
</comment>
<keyword evidence="6 7" id="KW-0472">Membrane</keyword>
<evidence type="ECO:0000256" key="4">
    <source>
        <dbReference type="ARBA" id="ARBA00022679"/>
    </source>
</evidence>
<dbReference type="SUPFAM" id="SSF55874">
    <property type="entry name" value="ATPase domain of HSP90 chaperone/DNA topoisomerase II/histidine kinase"/>
    <property type="match status" value="1"/>
</dbReference>
<dbReference type="Gene3D" id="6.10.340.10">
    <property type="match status" value="1"/>
</dbReference>
<name>A0ABR8N0F7_9BACL</name>
<evidence type="ECO:0000256" key="3">
    <source>
        <dbReference type="ARBA" id="ARBA00022553"/>
    </source>
</evidence>
<keyword evidence="5 9" id="KW-0418">Kinase</keyword>
<dbReference type="InterPro" id="IPR050640">
    <property type="entry name" value="Bact_2-comp_sensor_kinase"/>
</dbReference>
<evidence type="ECO:0000256" key="5">
    <source>
        <dbReference type="ARBA" id="ARBA00022777"/>
    </source>
</evidence>
<dbReference type="PROSITE" id="PS50885">
    <property type="entry name" value="HAMP"/>
    <property type="match status" value="1"/>
</dbReference>
<protein>
    <submittedName>
        <fullName evidence="9">Sensor histidine kinase</fullName>
    </submittedName>
</protein>
<comment type="caution">
    <text evidence="9">The sequence shown here is derived from an EMBL/GenBank/DDBJ whole genome shotgun (WGS) entry which is preliminary data.</text>
</comment>
<evidence type="ECO:0000256" key="1">
    <source>
        <dbReference type="ARBA" id="ARBA00004651"/>
    </source>
</evidence>
<sequence>MHWISNRFNNMKIRSKLFLSLVLVVIVPLLIVGLILTSQFREKVLDDAVAQSLNNVERIKQRMSQLLAGPIDVASSLMYDKKLYNIANTSFSSSADVFLAYNEYPIFQRIKEIHKEIRSIRLYVDNPTMLNNWEYMKADTATQSAYWYKEAQDSQMAMWYYFDEETNPGTKYLNLVRRIDFLGYRTSGILVISLHRSELTNILMNEPFDTMIIDANNRIVASTRTSDEGLALSDVNVGMSLDGLKDGTLNTLVDGKRSKVVVESITPTASRNGLRIVSVIGIEGIVKDANRIGMLGLTIMLFSLIVAIILISFVSKLLANRMLRLSREMNKVASGNLNVTLQIDGNDEVGQLARQFNGMMHSIRDLMEEVRESNEQQNLLKIKQKEIKLRMMASQINPHFLFNALESIRMKAHMNKQTEIAQTVKLLGTLMRKNLEIGGSSIKLDDEIEIVRCYLEIQRFRFGDRLGFELDIDPRSLQVRVPPLIIQPLVENSVVHGLESKEEGGSVVIRTTMSDDFKKLVIEISDNGQGMREERLEELMQSLDDMEDREGYRIGMRNVHQRLKLTYGDEYALTLESTPDEGTFIRMTLPAGREDW</sequence>
<keyword evidence="4" id="KW-0808">Transferase</keyword>
<dbReference type="InterPro" id="IPR003660">
    <property type="entry name" value="HAMP_dom"/>
</dbReference>
<dbReference type="SMART" id="SM00304">
    <property type="entry name" value="HAMP"/>
    <property type="match status" value="1"/>
</dbReference>
<feature type="domain" description="HAMP" evidence="8">
    <location>
        <begin position="316"/>
        <end position="368"/>
    </location>
</feature>
<feature type="transmembrane region" description="Helical" evidence="7">
    <location>
        <begin position="292"/>
        <end position="319"/>
    </location>
</feature>
<keyword evidence="7" id="KW-1133">Transmembrane helix</keyword>
<dbReference type="Gene3D" id="3.30.565.10">
    <property type="entry name" value="Histidine kinase-like ATPase, C-terminal domain"/>
    <property type="match status" value="1"/>
</dbReference>
<dbReference type="SUPFAM" id="SSF158472">
    <property type="entry name" value="HAMP domain-like"/>
    <property type="match status" value="1"/>
</dbReference>
<dbReference type="PANTHER" id="PTHR34220:SF7">
    <property type="entry name" value="SENSOR HISTIDINE KINASE YPDA"/>
    <property type="match status" value="1"/>
</dbReference>
<dbReference type="Proteomes" id="UP000609346">
    <property type="component" value="Unassembled WGS sequence"/>
</dbReference>
<dbReference type="InterPro" id="IPR010559">
    <property type="entry name" value="Sig_transdc_His_kin_internal"/>
</dbReference>
<dbReference type="RefSeq" id="WP_191204496.1">
    <property type="nucleotide sequence ID" value="NZ_JACXZA010000003.1"/>
</dbReference>
<reference evidence="9 10" key="1">
    <citation type="submission" date="2020-09" db="EMBL/GenBank/DDBJ databases">
        <title>Paenibacillus sp. strain PR3 16S rRNA gene Genome sequencing and assembly.</title>
        <authorList>
            <person name="Kim J."/>
        </authorList>
    </citation>
    <scope>NUCLEOTIDE SEQUENCE [LARGE SCALE GENOMIC DNA]</scope>
    <source>
        <strain evidence="9 10">PR3</strain>
    </source>
</reference>
<dbReference type="SMART" id="SM00387">
    <property type="entry name" value="HATPase_c"/>
    <property type="match status" value="1"/>
</dbReference>
<dbReference type="InterPro" id="IPR036890">
    <property type="entry name" value="HATPase_C_sf"/>
</dbReference>
<gene>
    <name evidence="9" type="ORF">H8B09_15970</name>
</gene>
<accession>A0ABR8N0F7</accession>
<evidence type="ECO:0000259" key="8">
    <source>
        <dbReference type="PROSITE" id="PS50885"/>
    </source>
</evidence>
<evidence type="ECO:0000313" key="10">
    <source>
        <dbReference type="Proteomes" id="UP000609346"/>
    </source>
</evidence>
<dbReference type="Pfam" id="PF02518">
    <property type="entry name" value="HATPase_c"/>
    <property type="match status" value="1"/>
</dbReference>
<keyword evidence="7" id="KW-0812">Transmembrane</keyword>
<evidence type="ECO:0000313" key="9">
    <source>
        <dbReference type="EMBL" id="MBD3920264.1"/>
    </source>
</evidence>